<comment type="caution">
    <text evidence="1">The sequence shown here is derived from an EMBL/GenBank/DDBJ whole genome shotgun (WGS) entry which is preliminary data.</text>
</comment>
<dbReference type="InterPro" id="IPR015075">
    <property type="entry name" value="AtaL"/>
</dbReference>
<reference evidence="1 2" key="1">
    <citation type="journal article" date="2014" name="Genome Announc.">
        <title>Draft genome sequence of Sclerotinia borealis, a psychrophilic plant pathogenic fungus.</title>
        <authorList>
            <person name="Mardanov A.V."/>
            <person name="Beletsky A.V."/>
            <person name="Kadnikov V.V."/>
            <person name="Ignatov A.N."/>
            <person name="Ravin N.V."/>
        </authorList>
    </citation>
    <scope>NUCLEOTIDE SEQUENCE [LARGE SCALE GENOMIC DNA]</scope>
    <source>
        <strain evidence="2">F-4157</strain>
    </source>
</reference>
<dbReference type="Gene3D" id="3.30.530.20">
    <property type="match status" value="1"/>
</dbReference>
<evidence type="ECO:0008006" key="3">
    <source>
        <dbReference type="Google" id="ProtNLM"/>
    </source>
</evidence>
<evidence type="ECO:0000313" key="2">
    <source>
        <dbReference type="Proteomes" id="UP000019487"/>
    </source>
</evidence>
<keyword evidence="2" id="KW-1185">Reference proteome</keyword>
<dbReference type="HOGENOM" id="CLU_111642_1_0_1"/>
<sequence>MPIIYAAATVYVNPSGETPVLNLEQVWKGLELKARKPQLFLPVIDTCKVLSDENETVVREVKFKAGGPSDKPVIETITHYPPINPEAKSGLETFQIKDTNSKVLNIVSEGPEGELMLTFTFEWEHKEIEKGSEEERVKQKAYQGMASKGATGTVKAIREMVKKGEL</sequence>
<dbReference type="InterPro" id="IPR023393">
    <property type="entry name" value="START-like_dom_sf"/>
</dbReference>
<protein>
    <recommendedName>
        <fullName evidence="3">DUF1857-domain-containing protein</fullName>
    </recommendedName>
</protein>
<gene>
    <name evidence="1" type="ORF">SBOR_1834</name>
</gene>
<proteinExistence type="predicted"/>
<dbReference type="STRING" id="1432307.W9CTM6"/>
<evidence type="ECO:0000313" key="1">
    <source>
        <dbReference type="EMBL" id="ESZ97825.1"/>
    </source>
</evidence>
<dbReference type="SUPFAM" id="SSF55961">
    <property type="entry name" value="Bet v1-like"/>
    <property type="match status" value="1"/>
</dbReference>
<name>W9CTM6_SCLBF</name>
<dbReference type="Proteomes" id="UP000019487">
    <property type="component" value="Unassembled WGS sequence"/>
</dbReference>
<organism evidence="1 2">
    <name type="scientific">Sclerotinia borealis (strain F-4128)</name>
    <dbReference type="NCBI Taxonomy" id="1432307"/>
    <lineage>
        <taxon>Eukaryota</taxon>
        <taxon>Fungi</taxon>
        <taxon>Dikarya</taxon>
        <taxon>Ascomycota</taxon>
        <taxon>Pezizomycotina</taxon>
        <taxon>Leotiomycetes</taxon>
        <taxon>Helotiales</taxon>
        <taxon>Sclerotiniaceae</taxon>
        <taxon>Sclerotinia</taxon>
    </lineage>
</organism>
<dbReference type="EMBL" id="AYSA01000068">
    <property type="protein sequence ID" value="ESZ97825.1"/>
    <property type="molecule type" value="Genomic_DNA"/>
</dbReference>
<dbReference type="Pfam" id="PF08982">
    <property type="entry name" value="AtaL"/>
    <property type="match status" value="1"/>
</dbReference>
<accession>W9CTM6</accession>
<dbReference type="OrthoDB" id="2320332at2759"/>
<dbReference type="AlphaFoldDB" id="W9CTM6"/>